<evidence type="ECO:0000256" key="7">
    <source>
        <dbReference type="SAM" id="Phobius"/>
    </source>
</evidence>
<evidence type="ECO:0000256" key="5">
    <source>
        <dbReference type="ARBA" id="ARBA00022989"/>
    </source>
</evidence>
<dbReference type="CDD" id="cd06261">
    <property type="entry name" value="TM_PBP2"/>
    <property type="match status" value="1"/>
</dbReference>
<reference evidence="9" key="1">
    <citation type="submission" date="2018-06" db="EMBL/GenBank/DDBJ databases">
        <authorList>
            <person name="Zhirakovskaya E."/>
        </authorList>
    </citation>
    <scope>NUCLEOTIDE SEQUENCE</scope>
</reference>
<dbReference type="PROSITE" id="PS50928">
    <property type="entry name" value="ABC_TM1"/>
    <property type="match status" value="1"/>
</dbReference>
<proteinExistence type="predicted"/>
<keyword evidence="6 7" id="KW-0472">Membrane</keyword>
<dbReference type="Gene3D" id="1.10.3720.10">
    <property type="entry name" value="MetI-like"/>
    <property type="match status" value="1"/>
</dbReference>
<keyword evidence="4 7" id="KW-0812">Transmembrane</keyword>
<dbReference type="InterPro" id="IPR000515">
    <property type="entry name" value="MetI-like"/>
</dbReference>
<evidence type="ECO:0000313" key="9">
    <source>
        <dbReference type="EMBL" id="VAX21789.1"/>
    </source>
</evidence>
<feature type="transmembrane region" description="Helical" evidence="7">
    <location>
        <begin position="98"/>
        <end position="123"/>
    </location>
</feature>
<feature type="transmembrane region" description="Helical" evidence="7">
    <location>
        <begin position="135"/>
        <end position="159"/>
    </location>
</feature>
<organism evidence="9">
    <name type="scientific">hydrothermal vent metagenome</name>
    <dbReference type="NCBI Taxonomy" id="652676"/>
    <lineage>
        <taxon>unclassified sequences</taxon>
        <taxon>metagenomes</taxon>
        <taxon>ecological metagenomes</taxon>
    </lineage>
</organism>
<feature type="transmembrane region" description="Helical" evidence="7">
    <location>
        <begin position="292"/>
        <end position="314"/>
    </location>
</feature>
<feature type="transmembrane region" description="Helical" evidence="7">
    <location>
        <begin position="12"/>
        <end position="33"/>
    </location>
</feature>
<dbReference type="InterPro" id="IPR045621">
    <property type="entry name" value="BPD_transp_1_N"/>
</dbReference>
<evidence type="ECO:0000256" key="4">
    <source>
        <dbReference type="ARBA" id="ARBA00022692"/>
    </source>
</evidence>
<dbReference type="GO" id="GO:0005886">
    <property type="term" value="C:plasma membrane"/>
    <property type="evidence" value="ECO:0007669"/>
    <property type="project" value="UniProtKB-SubCell"/>
</dbReference>
<dbReference type="PANTHER" id="PTHR43163:SF6">
    <property type="entry name" value="DIPEPTIDE TRANSPORT SYSTEM PERMEASE PROTEIN DPPB-RELATED"/>
    <property type="match status" value="1"/>
</dbReference>
<evidence type="ECO:0000259" key="8">
    <source>
        <dbReference type="PROSITE" id="PS50928"/>
    </source>
</evidence>
<keyword evidence="5 7" id="KW-1133">Transmembrane helix</keyword>
<keyword evidence="2" id="KW-0813">Transport</keyword>
<dbReference type="GO" id="GO:0055085">
    <property type="term" value="P:transmembrane transport"/>
    <property type="evidence" value="ECO:0007669"/>
    <property type="project" value="InterPro"/>
</dbReference>
<feature type="transmembrane region" description="Helical" evidence="7">
    <location>
        <begin position="250"/>
        <end position="272"/>
    </location>
</feature>
<evidence type="ECO:0000256" key="3">
    <source>
        <dbReference type="ARBA" id="ARBA00022475"/>
    </source>
</evidence>
<dbReference type="AlphaFoldDB" id="A0A3B1BV55"/>
<keyword evidence="3" id="KW-1003">Cell membrane</keyword>
<dbReference type="PANTHER" id="PTHR43163">
    <property type="entry name" value="DIPEPTIDE TRANSPORT SYSTEM PERMEASE PROTEIN DPPB-RELATED"/>
    <property type="match status" value="1"/>
</dbReference>
<dbReference type="EMBL" id="UOGD01000205">
    <property type="protein sequence ID" value="VAX21789.1"/>
    <property type="molecule type" value="Genomic_DNA"/>
</dbReference>
<dbReference type="SUPFAM" id="SSF161098">
    <property type="entry name" value="MetI-like"/>
    <property type="match status" value="1"/>
</dbReference>
<protein>
    <recommendedName>
        <fullName evidence="8">ABC transmembrane type-1 domain-containing protein</fullName>
    </recommendedName>
</protein>
<feature type="domain" description="ABC transmembrane type-1" evidence="8">
    <location>
        <begin position="99"/>
        <end position="315"/>
    </location>
</feature>
<evidence type="ECO:0000256" key="1">
    <source>
        <dbReference type="ARBA" id="ARBA00004651"/>
    </source>
</evidence>
<sequence length="328" mass="36527">MKKSKSKIFIRRVLTSILVLFLLISFVFVIIRLSPGDPAQKYLSPKLSPKLHEEIANSYHLDSPIAEQYITFVKNIFIGDLGISYTYRKPVISVIGQYLPFTIFFSITAFILQIIFSSLLVFFAVKYRGGVIDKFLTTSSMVIYAVPVFLSSIFLIYIFSYQINVFSSSGIRSFDFDELSIIGKLLDYIKHLLLPLIAISLTGVPIFYKYLRDSIISNLNSLYVMNLSSLGMSKKEIILKHVLPNSVNSVIAVAGIELGILLGGTVIVETIFSLPGMGQLTMNAVLARDYPLVAGCTITAGVLILLANLIADVIRVSIDKRLLRELMT</sequence>
<evidence type="ECO:0000256" key="6">
    <source>
        <dbReference type="ARBA" id="ARBA00023136"/>
    </source>
</evidence>
<dbReference type="Pfam" id="PF19300">
    <property type="entry name" value="BPD_transp_1_N"/>
    <property type="match status" value="1"/>
</dbReference>
<dbReference type="Pfam" id="PF00528">
    <property type="entry name" value="BPD_transp_1"/>
    <property type="match status" value="1"/>
</dbReference>
<comment type="subcellular location">
    <subcellularLocation>
        <location evidence="1">Cell membrane</location>
        <topology evidence="1">Multi-pass membrane protein</topology>
    </subcellularLocation>
</comment>
<feature type="transmembrane region" description="Helical" evidence="7">
    <location>
        <begin position="192"/>
        <end position="211"/>
    </location>
</feature>
<accession>A0A3B1BV55</accession>
<name>A0A3B1BV55_9ZZZZ</name>
<gene>
    <name evidence="9" type="ORF">MNBD_IGNAVI01-548</name>
</gene>
<evidence type="ECO:0000256" key="2">
    <source>
        <dbReference type="ARBA" id="ARBA00022448"/>
    </source>
</evidence>
<dbReference type="InterPro" id="IPR035906">
    <property type="entry name" value="MetI-like_sf"/>
</dbReference>